<feature type="domain" description="RagB/SusD" evidence="6">
    <location>
        <begin position="327"/>
        <end position="458"/>
    </location>
</feature>
<gene>
    <name evidence="8" type="ORF">EZ437_03995</name>
</gene>
<evidence type="ECO:0000259" key="7">
    <source>
        <dbReference type="Pfam" id="PF14322"/>
    </source>
</evidence>
<dbReference type="Gene3D" id="1.25.40.390">
    <property type="match status" value="1"/>
</dbReference>
<comment type="caution">
    <text evidence="8">The sequence shown here is derived from an EMBL/GenBank/DDBJ whole genome shotgun (WGS) entry which is preliminary data.</text>
</comment>
<comment type="similarity">
    <text evidence="2">Belongs to the SusD family.</text>
</comment>
<dbReference type="Proteomes" id="UP000293347">
    <property type="component" value="Unassembled WGS sequence"/>
</dbReference>
<dbReference type="CDD" id="cd08977">
    <property type="entry name" value="SusD"/>
    <property type="match status" value="1"/>
</dbReference>
<dbReference type="GO" id="GO:0009279">
    <property type="term" value="C:cell outer membrane"/>
    <property type="evidence" value="ECO:0007669"/>
    <property type="project" value="UniProtKB-SubCell"/>
</dbReference>
<proteinExistence type="inferred from homology"/>
<keyword evidence="9" id="KW-1185">Reference proteome</keyword>
<evidence type="ECO:0000256" key="5">
    <source>
        <dbReference type="ARBA" id="ARBA00023237"/>
    </source>
</evidence>
<evidence type="ECO:0000259" key="6">
    <source>
        <dbReference type="Pfam" id="PF07980"/>
    </source>
</evidence>
<keyword evidence="4" id="KW-0472">Membrane</keyword>
<comment type="subcellular location">
    <subcellularLocation>
        <location evidence="1">Cell outer membrane</location>
    </subcellularLocation>
</comment>
<evidence type="ECO:0000256" key="4">
    <source>
        <dbReference type="ARBA" id="ARBA00023136"/>
    </source>
</evidence>
<evidence type="ECO:0000256" key="3">
    <source>
        <dbReference type="ARBA" id="ARBA00022729"/>
    </source>
</evidence>
<keyword evidence="3" id="KW-0732">Signal</keyword>
<evidence type="ECO:0000313" key="8">
    <source>
        <dbReference type="EMBL" id="TCD03145.1"/>
    </source>
</evidence>
<dbReference type="SUPFAM" id="SSF48452">
    <property type="entry name" value="TPR-like"/>
    <property type="match status" value="1"/>
</dbReference>
<name>A0A4R0NUI6_9SPHI</name>
<reference evidence="8 9" key="1">
    <citation type="submission" date="2019-02" db="EMBL/GenBank/DDBJ databases">
        <title>Pedobacter sp. RP-1-14 sp. nov., isolated from Arctic soil.</title>
        <authorList>
            <person name="Dahal R.H."/>
        </authorList>
    </citation>
    <scope>NUCLEOTIDE SEQUENCE [LARGE SCALE GENOMIC DNA]</scope>
    <source>
        <strain evidence="8 9">RP-1-14</strain>
    </source>
</reference>
<organism evidence="8 9">
    <name type="scientific">Pedobacter psychroterrae</name>
    <dbReference type="NCBI Taxonomy" id="2530453"/>
    <lineage>
        <taxon>Bacteria</taxon>
        <taxon>Pseudomonadati</taxon>
        <taxon>Bacteroidota</taxon>
        <taxon>Sphingobacteriia</taxon>
        <taxon>Sphingobacteriales</taxon>
        <taxon>Sphingobacteriaceae</taxon>
        <taxon>Pedobacter</taxon>
    </lineage>
</organism>
<evidence type="ECO:0000256" key="1">
    <source>
        <dbReference type="ARBA" id="ARBA00004442"/>
    </source>
</evidence>
<accession>A0A4R0NUI6</accession>
<sequence length="459" mass="51114">MKKSIYILTIAICVFIWNTSCKKLITVPLPNNKLVSSTVFLDSATSQSAVYGLYSKFYNGFVGGIGYYSYNITLHPARLADEMYPVSSTADNFYSNSLVSTNGDVEGLWNDSYSCIYIANSIIQGAQNSPAISAGLKQQLIAEAKFVRALCYFYLVNYYGPVPLVTTTDVSISSKIPRTSVAQVYDQLVADLSEAENSLSADYSWSHGTRTRANKWAASAMLSRVYLYIGKWPEAEAAATKVISQEGLYRVVKDDLANVFLSESKETILAFYNGGNGFPYQSLYTQLRPNTLPNFALNSALLNAFEKDDIRPSKWISSISYDGNNYSYPSKYKSSGNNEEYQVFLRISELLLIRSEARAYQNNFLGAKSDIDQIRSKAGLGGTSANDLPSFKIALEHERQTELFLEWGDRWLNLKRTGRADAVLKPIKGSIWQSTDVLYPIPLQSISTNPTLIQNPGYN</sequence>
<dbReference type="OrthoDB" id="621570at2"/>
<dbReference type="AlphaFoldDB" id="A0A4R0NUI6"/>
<dbReference type="RefSeq" id="WP_131593470.1">
    <property type="nucleotide sequence ID" value="NZ_SJSL01000001.1"/>
</dbReference>
<evidence type="ECO:0000256" key="2">
    <source>
        <dbReference type="ARBA" id="ARBA00006275"/>
    </source>
</evidence>
<dbReference type="Pfam" id="PF14322">
    <property type="entry name" value="SusD-like_3"/>
    <property type="match status" value="1"/>
</dbReference>
<feature type="domain" description="SusD-like N-terminal" evidence="7">
    <location>
        <begin position="90"/>
        <end position="227"/>
    </location>
</feature>
<dbReference type="InterPro" id="IPR033985">
    <property type="entry name" value="SusD-like_N"/>
</dbReference>
<dbReference type="InterPro" id="IPR012944">
    <property type="entry name" value="SusD_RagB_dom"/>
</dbReference>
<keyword evidence="5" id="KW-0998">Cell outer membrane</keyword>
<protein>
    <submittedName>
        <fullName evidence="8">RagB/SusD family nutrient uptake outer membrane protein</fullName>
    </submittedName>
</protein>
<dbReference type="InterPro" id="IPR011990">
    <property type="entry name" value="TPR-like_helical_dom_sf"/>
</dbReference>
<evidence type="ECO:0000313" key="9">
    <source>
        <dbReference type="Proteomes" id="UP000293347"/>
    </source>
</evidence>
<dbReference type="EMBL" id="SJSL01000001">
    <property type="protein sequence ID" value="TCD03145.1"/>
    <property type="molecule type" value="Genomic_DNA"/>
</dbReference>
<dbReference type="Pfam" id="PF07980">
    <property type="entry name" value="SusD_RagB"/>
    <property type="match status" value="1"/>
</dbReference>